<feature type="domain" description="Peptidase C14 caspase" evidence="5">
    <location>
        <begin position="164"/>
        <end position="449"/>
    </location>
</feature>
<comment type="caution">
    <text evidence="6">The sequence shown here is derived from an EMBL/GenBank/DDBJ whole genome shotgun (WGS) entry which is preliminary data.</text>
</comment>
<dbReference type="PANTHER" id="PTHR48104:SF30">
    <property type="entry name" value="METACASPASE-1"/>
    <property type="match status" value="1"/>
</dbReference>
<keyword evidence="3" id="KW-0378">Hydrolase</keyword>
<dbReference type="EMBL" id="SDIL01000024">
    <property type="protein sequence ID" value="RXK39994.1"/>
    <property type="molecule type" value="Genomic_DNA"/>
</dbReference>
<dbReference type="FunCoup" id="A0A4Q1BPZ4">
    <property type="interactions" value="327"/>
</dbReference>
<keyword evidence="3" id="KW-0645">Protease</keyword>
<dbReference type="VEuPathDB" id="FungiDB:TREMEDRAFT_68589"/>
<dbReference type="OrthoDB" id="3223806at2759"/>
<evidence type="ECO:0000313" key="7">
    <source>
        <dbReference type="Proteomes" id="UP000289152"/>
    </source>
</evidence>
<proteinExistence type="inferred from homology"/>
<feature type="compositionally biased region" description="Basic and acidic residues" evidence="4">
    <location>
        <begin position="93"/>
        <end position="108"/>
    </location>
</feature>
<keyword evidence="3" id="KW-0788">Thiol protease</keyword>
<dbReference type="GO" id="GO:0004197">
    <property type="term" value="F:cysteine-type endopeptidase activity"/>
    <property type="evidence" value="ECO:0007669"/>
    <property type="project" value="InterPro"/>
</dbReference>
<dbReference type="Proteomes" id="UP000289152">
    <property type="component" value="Unassembled WGS sequence"/>
</dbReference>
<dbReference type="GO" id="GO:0005737">
    <property type="term" value="C:cytoplasm"/>
    <property type="evidence" value="ECO:0007669"/>
    <property type="project" value="TreeGrafter"/>
</dbReference>
<name>A0A4Q1BPZ4_TREME</name>
<evidence type="ECO:0000256" key="2">
    <source>
        <dbReference type="ARBA" id="ARBA00022703"/>
    </source>
</evidence>
<organism evidence="6 7">
    <name type="scientific">Tremella mesenterica</name>
    <name type="common">Jelly fungus</name>
    <dbReference type="NCBI Taxonomy" id="5217"/>
    <lineage>
        <taxon>Eukaryota</taxon>
        <taxon>Fungi</taxon>
        <taxon>Dikarya</taxon>
        <taxon>Basidiomycota</taxon>
        <taxon>Agaricomycotina</taxon>
        <taxon>Tremellomycetes</taxon>
        <taxon>Tremellales</taxon>
        <taxon>Tremellaceae</taxon>
        <taxon>Tremella</taxon>
    </lineage>
</organism>
<protein>
    <recommendedName>
        <fullName evidence="5">Peptidase C14 caspase domain-containing protein</fullName>
    </recommendedName>
</protein>
<feature type="compositionally biased region" description="Gly residues" evidence="4">
    <location>
        <begin position="40"/>
        <end position="51"/>
    </location>
</feature>
<evidence type="ECO:0000313" key="6">
    <source>
        <dbReference type="EMBL" id="RXK39994.1"/>
    </source>
</evidence>
<evidence type="ECO:0000256" key="4">
    <source>
        <dbReference type="SAM" id="MobiDB-lite"/>
    </source>
</evidence>
<reference evidence="6 7" key="1">
    <citation type="submission" date="2016-06" db="EMBL/GenBank/DDBJ databases">
        <title>Evolution of pathogenesis and genome organization in the Tremellales.</title>
        <authorList>
            <person name="Cuomo C."/>
            <person name="Litvintseva A."/>
            <person name="Heitman J."/>
            <person name="Chen Y."/>
            <person name="Sun S."/>
            <person name="Springer D."/>
            <person name="Dromer F."/>
            <person name="Young S."/>
            <person name="Zeng Q."/>
            <person name="Chapman S."/>
            <person name="Gujja S."/>
            <person name="Saif S."/>
            <person name="Birren B."/>
        </authorList>
    </citation>
    <scope>NUCLEOTIDE SEQUENCE [LARGE SCALE GENOMIC DNA]</scope>
    <source>
        <strain evidence="6 7">ATCC 28783</strain>
    </source>
</reference>
<dbReference type="GO" id="GO:0006915">
    <property type="term" value="P:apoptotic process"/>
    <property type="evidence" value="ECO:0007669"/>
    <property type="project" value="UniProtKB-KW"/>
</dbReference>
<dbReference type="InParanoid" id="A0A4Q1BPZ4"/>
<feature type="region of interest" description="Disordered" evidence="4">
    <location>
        <begin position="39"/>
        <end position="133"/>
    </location>
</feature>
<dbReference type="AlphaFoldDB" id="A0A4Q1BPZ4"/>
<dbReference type="Pfam" id="PF00656">
    <property type="entry name" value="Peptidase_C14"/>
    <property type="match status" value="1"/>
</dbReference>
<evidence type="ECO:0000256" key="3">
    <source>
        <dbReference type="ARBA" id="ARBA00022807"/>
    </source>
</evidence>
<dbReference type="InterPro" id="IPR050452">
    <property type="entry name" value="Metacaspase"/>
</dbReference>
<dbReference type="InterPro" id="IPR011600">
    <property type="entry name" value="Pept_C14_caspase"/>
</dbReference>
<dbReference type="InterPro" id="IPR029030">
    <property type="entry name" value="Caspase-like_dom_sf"/>
</dbReference>
<dbReference type="GO" id="GO:0006508">
    <property type="term" value="P:proteolysis"/>
    <property type="evidence" value="ECO:0007669"/>
    <property type="project" value="InterPro"/>
</dbReference>
<dbReference type="Gene3D" id="3.40.50.12660">
    <property type="match status" value="2"/>
</dbReference>
<accession>A0A4Q1BPZ4</accession>
<keyword evidence="7" id="KW-1185">Reference proteome</keyword>
<dbReference type="SUPFAM" id="SSF52129">
    <property type="entry name" value="Caspase-like"/>
    <property type="match status" value="1"/>
</dbReference>
<feature type="compositionally biased region" description="Low complexity" evidence="4">
    <location>
        <begin position="61"/>
        <end position="88"/>
    </location>
</feature>
<sequence>MSHNFAASVIEMIPGRALGPPSGLTQGSCRITIHYSQNGQGYGQGEYGGEYGYEQRGEGGYPQQGEQRYAQYPQEGHQQGYGQYPQQGYEEEYGGREREEYDGREEYQRAPPPGPYEPNAAGYTPPGEIQQAYQPPYGQERDYAPQGQGQGQGQYFEYSRCNGKKKALLIGINYIGSDNELKGCINDAHNVERFICERFGYDPSDIVMLTDDSPDPRALPTKENMIRGMEWLCADAQRDDSLFFHYSGHGTQVQDENGDEEDGIDEAICPMDFRDAGLIIDDDSDFQLLVRPLPAGCRLTAIFDSCHSGTVSDLPYVYTTEGKIEDANYLAGAENGLLGAGLAFFRGERSEGVKDLIGIAKSAWNVKQAEQRNRSQNTAPADVIMFSGCLDSQTSADTQEAGRATGAMSYAFIAALTKYPKQSYQQLLCTIREELEGRYSQDPQLSACHPIDTELEFVA</sequence>
<keyword evidence="2" id="KW-0053">Apoptosis</keyword>
<evidence type="ECO:0000256" key="1">
    <source>
        <dbReference type="ARBA" id="ARBA00009005"/>
    </source>
</evidence>
<gene>
    <name evidence="6" type="ORF">M231_02789</name>
</gene>
<evidence type="ECO:0000259" key="5">
    <source>
        <dbReference type="Pfam" id="PF00656"/>
    </source>
</evidence>
<dbReference type="PANTHER" id="PTHR48104">
    <property type="entry name" value="METACASPASE-4"/>
    <property type="match status" value="1"/>
</dbReference>
<comment type="similarity">
    <text evidence="1">Belongs to the peptidase C14B family.</text>
</comment>